<sequence length="230" mass="27012">MGEITREKAMDLAVKYLSFKSRTNSEMVGYLKKKNVPDTIISEVMQKLDEYHYIDDAVYLKNYLENNRQLNCYGSRRLLQDLKKRGLGDDLLLSLVDLFPREVEMLCCEMVAKKSLVLLKGQTPFQQKKKLYEKLGRMGYPTEMVLEVIKNLELTDESMGLSEDDLVREEKKQQEKLDRDFQKYLRTQRQKGLAGKVLIYQIKKSLMGRGYPYELINEKIEAMQEELLDE</sequence>
<evidence type="ECO:0000256" key="3">
    <source>
        <dbReference type="ARBA" id="ARBA00018111"/>
    </source>
</evidence>
<keyword evidence="4 5" id="KW-0963">Cytoplasm</keyword>
<protein>
    <recommendedName>
        <fullName evidence="3 5">Regulatory protein RecX</fullName>
    </recommendedName>
</protein>
<dbReference type="Proteomes" id="UP000176244">
    <property type="component" value="Unassembled WGS sequence"/>
</dbReference>
<dbReference type="PANTHER" id="PTHR33602">
    <property type="entry name" value="REGULATORY PROTEIN RECX FAMILY PROTEIN"/>
    <property type="match status" value="1"/>
</dbReference>
<dbReference type="GO" id="GO:0006282">
    <property type="term" value="P:regulation of DNA repair"/>
    <property type="evidence" value="ECO:0007669"/>
    <property type="project" value="UniProtKB-UniRule"/>
</dbReference>
<evidence type="ECO:0000256" key="1">
    <source>
        <dbReference type="ARBA" id="ARBA00004496"/>
    </source>
</evidence>
<dbReference type="RefSeq" id="WP_070371793.1">
    <property type="nucleotide sequence ID" value="NZ_LKEU01000035.1"/>
</dbReference>
<dbReference type="HAMAP" id="MF_01114">
    <property type="entry name" value="RecX"/>
    <property type="match status" value="1"/>
</dbReference>
<accession>A0A1F2PES0</accession>
<dbReference type="Pfam" id="PF21982">
    <property type="entry name" value="RecX_HTH1"/>
    <property type="match status" value="1"/>
</dbReference>
<dbReference type="Gene3D" id="1.10.10.10">
    <property type="entry name" value="Winged helix-like DNA-binding domain superfamily/Winged helix DNA-binding domain"/>
    <property type="match status" value="2"/>
</dbReference>
<dbReference type="EMBL" id="LKEU01000035">
    <property type="protein sequence ID" value="OFV69877.1"/>
    <property type="molecule type" value="Genomic_DNA"/>
</dbReference>
<evidence type="ECO:0000256" key="2">
    <source>
        <dbReference type="ARBA" id="ARBA00009695"/>
    </source>
</evidence>
<evidence type="ECO:0000313" key="8">
    <source>
        <dbReference type="Proteomes" id="UP000176244"/>
    </source>
</evidence>
<evidence type="ECO:0000256" key="4">
    <source>
        <dbReference type="ARBA" id="ARBA00022490"/>
    </source>
</evidence>
<dbReference type="InterPro" id="IPR003783">
    <property type="entry name" value="Regulatory_RecX"/>
</dbReference>
<dbReference type="AlphaFoldDB" id="A0A1F2PES0"/>
<comment type="subcellular location">
    <subcellularLocation>
        <location evidence="1 5">Cytoplasm</location>
    </subcellularLocation>
</comment>
<dbReference type="GO" id="GO:0005737">
    <property type="term" value="C:cytoplasm"/>
    <property type="evidence" value="ECO:0007669"/>
    <property type="project" value="UniProtKB-SubCell"/>
</dbReference>
<evidence type="ECO:0000256" key="5">
    <source>
        <dbReference type="HAMAP-Rule" id="MF_01114"/>
    </source>
</evidence>
<comment type="similarity">
    <text evidence="2 5">Belongs to the RecX family.</text>
</comment>
<organism evidence="7 8">
    <name type="scientific">Acetobacterium wieringae</name>
    <dbReference type="NCBI Taxonomy" id="52694"/>
    <lineage>
        <taxon>Bacteria</taxon>
        <taxon>Bacillati</taxon>
        <taxon>Bacillota</taxon>
        <taxon>Clostridia</taxon>
        <taxon>Eubacteriales</taxon>
        <taxon>Eubacteriaceae</taxon>
        <taxon>Acetobacterium</taxon>
    </lineage>
</organism>
<comment type="caution">
    <text evidence="7">The sequence shown here is derived from an EMBL/GenBank/DDBJ whole genome shotgun (WGS) entry which is preliminary data.</text>
</comment>
<name>A0A1F2PES0_9FIRM</name>
<dbReference type="STRING" id="52694.ACWI_25190"/>
<dbReference type="InterPro" id="IPR036388">
    <property type="entry name" value="WH-like_DNA-bd_sf"/>
</dbReference>
<dbReference type="InterPro" id="IPR053926">
    <property type="entry name" value="RecX_HTH_1st"/>
</dbReference>
<evidence type="ECO:0000259" key="6">
    <source>
        <dbReference type="Pfam" id="PF21982"/>
    </source>
</evidence>
<evidence type="ECO:0000313" key="7">
    <source>
        <dbReference type="EMBL" id="OFV69877.1"/>
    </source>
</evidence>
<gene>
    <name evidence="5 7" type="primary">recX</name>
    <name evidence="7" type="ORF">ACWI_25190</name>
</gene>
<proteinExistence type="inferred from homology"/>
<dbReference type="PANTHER" id="PTHR33602:SF1">
    <property type="entry name" value="REGULATORY PROTEIN RECX FAMILY PROTEIN"/>
    <property type="match status" value="1"/>
</dbReference>
<feature type="domain" description="RecX first three-helical" evidence="6">
    <location>
        <begin position="9"/>
        <end position="48"/>
    </location>
</feature>
<reference evidence="7 8" key="1">
    <citation type="submission" date="2015-09" db="EMBL/GenBank/DDBJ databases">
        <title>Genome sequence of Acetobacterium wieringae DSM 1911.</title>
        <authorList>
            <person name="Poehlein A."/>
            <person name="Bengelsdorf F.R."/>
            <person name="Schiel-Bengelsdorf B."/>
            <person name="Duerre P."/>
            <person name="Daniel R."/>
        </authorList>
    </citation>
    <scope>NUCLEOTIDE SEQUENCE [LARGE SCALE GENOMIC DNA]</scope>
    <source>
        <strain evidence="7 8">DSM 1911</strain>
    </source>
</reference>
<comment type="function">
    <text evidence="5">Modulates RecA activity.</text>
</comment>